<dbReference type="Proteomes" id="UP001501475">
    <property type="component" value="Unassembled WGS sequence"/>
</dbReference>
<gene>
    <name evidence="1" type="ORF">GCM10009810_29620</name>
</gene>
<accession>A0ABP4X6Y5</accession>
<dbReference type="RefSeq" id="WP_344067587.1">
    <property type="nucleotide sequence ID" value="NZ_BAAAPN010000059.1"/>
</dbReference>
<organism evidence="1 2">
    <name type="scientific">Nostocoides vanveenii</name>
    <dbReference type="NCBI Taxonomy" id="330835"/>
    <lineage>
        <taxon>Bacteria</taxon>
        <taxon>Bacillati</taxon>
        <taxon>Actinomycetota</taxon>
        <taxon>Actinomycetes</taxon>
        <taxon>Micrococcales</taxon>
        <taxon>Intrasporangiaceae</taxon>
        <taxon>Nostocoides</taxon>
    </lineage>
</organism>
<comment type="caution">
    <text evidence="1">The sequence shown here is derived from an EMBL/GenBank/DDBJ whole genome shotgun (WGS) entry which is preliminary data.</text>
</comment>
<keyword evidence="2" id="KW-1185">Reference proteome</keyword>
<reference evidence="2" key="1">
    <citation type="journal article" date="2019" name="Int. J. Syst. Evol. Microbiol.">
        <title>The Global Catalogue of Microorganisms (GCM) 10K type strain sequencing project: providing services to taxonomists for standard genome sequencing and annotation.</title>
        <authorList>
            <consortium name="The Broad Institute Genomics Platform"/>
            <consortium name="The Broad Institute Genome Sequencing Center for Infectious Disease"/>
            <person name="Wu L."/>
            <person name="Ma J."/>
        </authorList>
    </citation>
    <scope>NUCLEOTIDE SEQUENCE [LARGE SCALE GENOMIC DNA]</scope>
    <source>
        <strain evidence="2">JCM 15591</strain>
    </source>
</reference>
<proteinExistence type="predicted"/>
<evidence type="ECO:0000313" key="1">
    <source>
        <dbReference type="EMBL" id="GAA1769225.1"/>
    </source>
</evidence>
<dbReference type="EMBL" id="BAAAPN010000059">
    <property type="protein sequence ID" value="GAA1769225.1"/>
    <property type="molecule type" value="Genomic_DNA"/>
</dbReference>
<evidence type="ECO:0000313" key="2">
    <source>
        <dbReference type="Proteomes" id="UP001501475"/>
    </source>
</evidence>
<sequence length="118" mass="13263">MTWIRTCTSKLTAKWSPQDTERFRSHGGIGHIEWFNLDTGAGYLLATDGEWRTGGAFHLLWKTPGSANAIDVSSLLWPVSKDTTFSADPNDWSAVQARLSHYIDRLLGAEELVERVRD</sequence>
<name>A0ABP4X6Y5_9MICO</name>
<protein>
    <submittedName>
        <fullName evidence="1">Uncharacterized protein</fullName>
    </submittedName>
</protein>